<evidence type="ECO:0000256" key="1">
    <source>
        <dbReference type="SAM" id="MobiDB-lite"/>
    </source>
</evidence>
<protein>
    <submittedName>
        <fullName evidence="3">Neurofilament medium polypeptide</fullName>
    </submittedName>
</protein>
<sequence>MFLGYVTLLLFSVNLATGFSPAFLFGDQKTEELMQCHHYISERVLNYTSCDNFCGYYVFNGTSKPQPACTGQDCVKLELPSGANYKIIDVPQGGSVMTYAIAFTCCRDPYSCDGTPEHEKNLIVKSWYELHPTTTPDTTAASTTEEPITETTTEEPTVETTVPTTEEPTTQTETTTVPTTEEPTTQTETTTVPTTEEPTTQTETTTVPTTEEPTTQTETTTVPTTEEPTTQTEEPTTPTEEPTSPPTEEPTPPSPPEKNIQCDASISVTQTGSGWSSFDFKANGSCSFK</sequence>
<evidence type="ECO:0000313" key="4">
    <source>
        <dbReference type="Proteomes" id="UP001201812"/>
    </source>
</evidence>
<evidence type="ECO:0000256" key="2">
    <source>
        <dbReference type="SAM" id="SignalP"/>
    </source>
</evidence>
<keyword evidence="2" id="KW-0732">Signal</keyword>
<dbReference type="AlphaFoldDB" id="A0AAD4NGJ0"/>
<evidence type="ECO:0000313" key="3">
    <source>
        <dbReference type="EMBL" id="KAI1726658.1"/>
    </source>
</evidence>
<dbReference type="EMBL" id="JAKKPZ010000002">
    <property type="protein sequence ID" value="KAI1726658.1"/>
    <property type="molecule type" value="Genomic_DNA"/>
</dbReference>
<feature type="compositionally biased region" description="Low complexity" evidence="1">
    <location>
        <begin position="133"/>
        <end position="151"/>
    </location>
</feature>
<dbReference type="Proteomes" id="UP001201812">
    <property type="component" value="Unassembled WGS sequence"/>
</dbReference>
<organism evidence="3 4">
    <name type="scientific">Ditylenchus destructor</name>
    <dbReference type="NCBI Taxonomy" id="166010"/>
    <lineage>
        <taxon>Eukaryota</taxon>
        <taxon>Metazoa</taxon>
        <taxon>Ecdysozoa</taxon>
        <taxon>Nematoda</taxon>
        <taxon>Chromadorea</taxon>
        <taxon>Rhabditida</taxon>
        <taxon>Tylenchina</taxon>
        <taxon>Tylenchomorpha</taxon>
        <taxon>Sphaerularioidea</taxon>
        <taxon>Anguinidae</taxon>
        <taxon>Anguininae</taxon>
        <taxon>Ditylenchus</taxon>
    </lineage>
</organism>
<feature type="signal peptide" evidence="2">
    <location>
        <begin position="1"/>
        <end position="18"/>
    </location>
</feature>
<feature type="chain" id="PRO_5042125208" evidence="2">
    <location>
        <begin position="19"/>
        <end position="289"/>
    </location>
</feature>
<feature type="region of interest" description="Disordered" evidence="1">
    <location>
        <begin position="133"/>
        <end position="262"/>
    </location>
</feature>
<feature type="region of interest" description="Disordered" evidence="1">
    <location>
        <begin position="270"/>
        <end position="289"/>
    </location>
</feature>
<feature type="compositionally biased region" description="Pro residues" evidence="1">
    <location>
        <begin position="243"/>
        <end position="256"/>
    </location>
</feature>
<gene>
    <name evidence="3" type="ORF">DdX_03382</name>
</gene>
<name>A0AAD4NGJ0_9BILA</name>
<accession>A0AAD4NGJ0</accession>
<proteinExistence type="predicted"/>
<keyword evidence="4" id="KW-1185">Reference proteome</keyword>
<feature type="compositionally biased region" description="Low complexity" evidence="1">
    <location>
        <begin position="158"/>
        <end position="242"/>
    </location>
</feature>
<comment type="caution">
    <text evidence="3">The sequence shown here is derived from an EMBL/GenBank/DDBJ whole genome shotgun (WGS) entry which is preliminary data.</text>
</comment>
<reference evidence="3" key="1">
    <citation type="submission" date="2022-01" db="EMBL/GenBank/DDBJ databases">
        <title>Genome Sequence Resource for Two Populations of Ditylenchus destructor, the Migratory Endoparasitic Phytonematode.</title>
        <authorList>
            <person name="Zhang H."/>
            <person name="Lin R."/>
            <person name="Xie B."/>
        </authorList>
    </citation>
    <scope>NUCLEOTIDE SEQUENCE</scope>
    <source>
        <strain evidence="3">BazhouSP</strain>
    </source>
</reference>